<keyword evidence="5 10" id="KW-1133">Transmembrane helix</keyword>
<dbReference type="PANTHER" id="PTHR24228:SF59">
    <property type="entry name" value="NEUROPEPTIDE RECEPTOR 15"/>
    <property type="match status" value="1"/>
</dbReference>
<reference evidence="12" key="1">
    <citation type="submission" date="2024-04" db="EMBL/GenBank/DDBJ databases">
        <authorList>
            <consortium name="Molecular Ecology Group"/>
        </authorList>
    </citation>
    <scope>NUCLEOTIDE SEQUENCE</scope>
</reference>
<dbReference type="InterPro" id="IPR017452">
    <property type="entry name" value="GPCR_Rhodpsn_7TM"/>
</dbReference>
<proteinExistence type="inferred from homology"/>
<comment type="subcellular location">
    <subcellularLocation>
        <location evidence="1">Cell membrane</location>
        <topology evidence="1">Multi-pass membrane protein</topology>
    </subcellularLocation>
</comment>
<feature type="transmembrane region" description="Helical" evidence="10">
    <location>
        <begin position="147"/>
        <end position="166"/>
    </location>
</feature>
<evidence type="ECO:0000256" key="2">
    <source>
        <dbReference type="ARBA" id="ARBA00010663"/>
    </source>
</evidence>
<dbReference type="GO" id="GO:0005886">
    <property type="term" value="C:plasma membrane"/>
    <property type="evidence" value="ECO:0007669"/>
    <property type="project" value="UniProtKB-SubCell"/>
</dbReference>
<keyword evidence="9" id="KW-0807">Transducer</keyword>
<feature type="transmembrane region" description="Helical" evidence="10">
    <location>
        <begin position="75"/>
        <end position="97"/>
    </location>
</feature>
<evidence type="ECO:0000256" key="8">
    <source>
        <dbReference type="ARBA" id="ARBA00023170"/>
    </source>
</evidence>
<accession>A0AAV2NLW2</accession>
<dbReference type="PANTHER" id="PTHR24228">
    <property type="entry name" value="B2 BRADYKININ RECEPTOR/ANGIOTENSIN II RECEPTOR"/>
    <property type="match status" value="1"/>
</dbReference>
<evidence type="ECO:0000256" key="7">
    <source>
        <dbReference type="ARBA" id="ARBA00023136"/>
    </source>
</evidence>
<dbReference type="GO" id="GO:0004930">
    <property type="term" value="F:G protein-coupled receptor activity"/>
    <property type="evidence" value="ECO:0007669"/>
    <property type="project" value="UniProtKB-KW"/>
</dbReference>
<feature type="transmembrane region" description="Helical" evidence="10">
    <location>
        <begin position="304"/>
        <end position="327"/>
    </location>
</feature>
<dbReference type="CDD" id="cd00637">
    <property type="entry name" value="7tm_classA_rhodopsin-like"/>
    <property type="match status" value="1"/>
</dbReference>
<keyword evidence="6" id="KW-0297">G-protein coupled receptor</keyword>
<keyword evidence="8" id="KW-0675">Receptor</keyword>
<feature type="transmembrane region" description="Helical" evidence="10">
    <location>
        <begin position="187"/>
        <end position="208"/>
    </location>
</feature>
<evidence type="ECO:0000256" key="6">
    <source>
        <dbReference type="ARBA" id="ARBA00023040"/>
    </source>
</evidence>
<gene>
    <name evidence="12" type="ORF">LPLAT_LOCUS6627</name>
</gene>
<keyword evidence="3" id="KW-1003">Cell membrane</keyword>
<evidence type="ECO:0000256" key="4">
    <source>
        <dbReference type="ARBA" id="ARBA00022692"/>
    </source>
</evidence>
<evidence type="ECO:0000259" key="11">
    <source>
        <dbReference type="PROSITE" id="PS50262"/>
    </source>
</evidence>
<name>A0AAV2NLW2_9HYME</name>
<evidence type="ECO:0000313" key="12">
    <source>
        <dbReference type="EMBL" id="CAL1680642.1"/>
    </source>
</evidence>
<sequence>MQLRALRLAALSEIPINRNQGFRMNVTAIYNGATSTVASVISVESEIRLNKALNGVIDDVSPVTLSSAWSRVARLLLLASLAVGGSVGNVFMISAVVVEDQLNKRGNAFLVNVALADLVVTGLVIPVSVIVILAGHEESLATCRFEWTLEALCFLVTVLTLAAIAFENYARLCLPAERYANVTACHITAVIVFLWLLAVIAVVLQSTFDVGPDFCRRRLSAIAMEQAVGASLLVGVPTLITIFFYVKLVIRVRRVTRTYKPPAAFSWDYELTKTNMCSCVMFAVFWLPFGLAVCVNSFKPIGAHVLYNLAWFALSKSCFNNLLYCVADRHFRSAYIKLFHYCCCKTTVSFSRRPRGGEGGRNASDVRLRVHIIHSYASPSSCRPAVARPNGRDVYEL</sequence>
<evidence type="ECO:0000256" key="3">
    <source>
        <dbReference type="ARBA" id="ARBA00022475"/>
    </source>
</evidence>
<dbReference type="Pfam" id="PF00001">
    <property type="entry name" value="7tm_1"/>
    <property type="match status" value="1"/>
</dbReference>
<evidence type="ECO:0000313" key="13">
    <source>
        <dbReference type="Proteomes" id="UP001497644"/>
    </source>
</evidence>
<evidence type="ECO:0000256" key="9">
    <source>
        <dbReference type="ARBA" id="ARBA00023224"/>
    </source>
</evidence>
<dbReference type="EMBL" id="OZ034825">
    <property type="protein sequence ID" value="CAL1680642.1"/>
    <property type="molecule type" value="Genomic_DNA"/>
</dbReference>
<feature type="domain" description="G-protein coupled receptors family 1 profile" evidence="11">
    <location>
        <begin position="88"/>
        <end position="324"/>
    </location>
</feature>
<keyword evidence="7 10" id="KW-0472">Membrane</keyword>
<feature type="transmembrane region" description="Helical" evidence="10">
    <location>
        <begin position="109"/>
        <end position="135"/>
    </location>
</feature>
<evidence type="ECO:0000256" key="1">
    <source>
        <dbReference type="ARBA" id="ARBA00004651"/>
    </source>
</evidence>
<dbReference type="InterPro" id="IPR000276">
    <property type="entry name" value="GPCR_Rhodpsn"/>
</dbReference>
<evidence type="ECO:0000256" key="5">
    <source>
        <dbReference type="ARBA" id="ARBA00022989"/>
    </source>
</evidence>
<dbReference type="PROSITE" id="PS50262">
    <property type="entry name" value="G_PROTEIN_RECEP_F1_2"/>
    <property type="match status" value="1"/>
</dbReference>
<dbReference type="PRINTS" id="PR00237">
    <property type="entry name" value="GPCRRHODOPSN"/>
</dbReference>
<organism evidence="12 13">
    <name type="scientific">Lasius platythorax</name>
    <dbReference type="NCBI Taxonomy" id="488582"/>
    <lineage>
        <taxon>Eukaryota</taxon>
        <taxon>Metazoa</taxon>
        <taxon>Ecdysozoa</taxon>
        <taxon>Arthropoda</taxon>
        <taxon>Hexapoda</taxon>
        <taxon>Insecta</taxon>
        <taxon>Pterygota</taxon>
        <taxon>Neoptera</taxon>
        <taxon>Endopterygota</taxon>
        <taxon>Hymenoptera</taxon>
        <taxon>Apocrita</taxon>
        <taxon>Aculeata</taxon>
        <taxon>Formicoidea</taxon>
        <taxon>Formicidae</taxon>
        <taxon>Formicinae</taxon>
        <taxon>Lasius</taxon>
        <taxon>Lasius</taxon>
    </lineage>
</organism>
<evidence type="ECO:0000256" key="10">
    <source>
        <dbReference type="SAM" id="Phobius"/>
    </source>
</evidence>
<feature type="transmembrane region" description="Helical" evidence="10">
    <location>
        <begin position="228"/>
        <end position="250"/>
    </location>
</feature>
<dbReference type="Proteomes" id="UP001497644">
    <property type="component" value="Chromosome 2"/>
</dbReference>
<keyword evidence="13" id="KW-1185">Reference proteome</keyword>
<feature type="transmembrane region" description="Helical" evidence="10">
    <location>
        <begin position="279"/>
        <end position="298"/>
    </location>
</feature>
<dbReference type="AlphaFoldDB" id="A0AAV2NLW2"/>
<keyword evidence="4 10" id="KW-0812">Transmembrane</keyword>
<comment type="similarity">
    <text evidence="2">Belongs to the G-protein coupled receptor 1 family.</text>
</comment>
<protein>
    <recommendedName>
        <fullName evidence="11">G-protein coupled receptors family 1 profile domain-containing protein</fullName>
    </recommendedName>
</protein>
<dbReference type="Gene3D" id="1.20.1070.10">
    <property type="entry name" value="Rhodopsin 7-helix transmembrane proteins"/>
    <property type="match status" value="1"/>
</dbReference>
<dbReference type="SUPFAM" id="SSF81321">
    <property type="entry name" value="Family A G protein-coupled receptor-like"/>
    <property type="match status" value="1"/>
</dbReference>